<dbReference type="Proteomes" id="UP000632273">
    <property type="component" value="Unassembled WGS sequence"/>
</dbReference>
<evidence type="ECO:0008006" key="3">
    <source>
        <dbReference type="Google" id="ProtNLM"/>
    </source>
</evidence>
<evidence type="ECO:0000313" key="1">
    <source>
        <dbReference type="EMBL" id="GGF27133.1"/>
    </source>
</evidence>
<reference evidence="2" key="1">
    <citation type="journal article" date="2019" name="Int. J. Syst. Evol. Microbiol.">
        <title>The Global Catalogue of Microorganisms (GCM) 10K type strain sequencing project: providing services to taxonomists for standard genome sequencing and annotation.</title>
        <authorList>
            <consortium name="The Broad Institute Genomics Platform"/>
            <consortium name="The Broad Institute Genome Sequencing Center for Infectious Disease"/>
            <person name="Wu L."/>
            <person name="Ma J."/>
        </authorList>
    </citation>
    <scope>NUCLEOTIDE SEQUENCE [LARGE SCALE GENOMIC DNA]</scope>
    <source>
        <strain evidence="2">CGMCC 1.15197</strain>
    </source>
</reference>
<dbReference type="Pfam" id="PF11185">
    <property type="entry name" value="DUF2971"/>
    <property type="match status" value="1"/>
</dbReference>
<proteinExistence type="predicted"/>
<evidence type="ECO:0000313" key="2">
    <source>
        <dbReference type="Proteomes" id="UP000632273"/>
    </source>
</evidence>
<gene>
    <name evidence="1" type="ORF">GCM10011383_43430</name>
</gene>
<dbReference type="RefSeq" id="WP_188816201.1">
    <property type="nucleotide sequence ID" value="NZ_BMHT01000011.1"/>
</dbReference>
<accession>A0ABQ1UUV1</accession>
<sequence length="241" mass="27795">MKDFGIELDKLYHYSTPAGFAGISKSKSLWMTNIRYQNDMEEYSYAVKLTLEVLKEYDPPIPYHGIYFKEDVPIYTFSLTGDNDSLSQWRGYTPDGGFAFSFKHQMLANVINRYNLELVQCVYDVEAQKEIIRSKVIGMLPAAWSELYQKAAAVSFDKNTVDGYAHHARTRGWRAMGFSLAQYAPVLKHPQFREEKEWRLIKDTLDPKGERVRWSGKSGQNRALSFACHERQPPTRQASAL</sequence>
<comment type="caution">
    <text evidence="1">The sequence shown here is derived from an EMBL/GenBank/DDBJ whole genome shotgun (WGS) entry which is preliminary data.</text>
</comment>
<name>A0ABQ1UUV1_9BACT</name>
<keyword evidence="2" id="KW-1185">Reference proteome</keyword>
<dbReference type="InterPro" id="IPR021352">
    <property type="entry name" value="DUF2971"/>
</dbReference>
<organism evidence="1 2">
    <name type="scientific">Hymenobacter cavernae</name>
    <dbReference type="NCBI Taxonomy" id="2044852"/>
    <lineage>
        <taxon>Bacteria</taxon>
        <taxon>Pseudomonadati</taxon>
        <taxon>Bacteroidota</taxon>
        <taxon>Cytophagia</taxon>
        <taxon>Cytophagales</taxon>
        <taxon>Hymenobacteraceae</taxon>
        <taxon>Hymenobacter</taxon>
    </lineage>
</organism>
<protein>
    <recommendedName>
        <fullName evidence="3">DUF2971 domain-containing protein</fullName>
    </recommendedName>
</protein>
<dbReference type="EMBL" id="BMHT01000011">
    <property type="protein sequence ID" value="GGF27133.1"/>
    <property type="molecule type" value="Genomic_DNA"/>
</dbReference>